<feature type="compositionally biased region" description="Polar residues" evidence="1">
    <location>
        <begin position="31"/>
        <end position="40"/>
    </location>
</feature>
<gene>
    <name evidence="2" type="ORF">NA57DRAFT_56602</name>
</gene>
<dbReference type="SUPFAM" id="SSF53335">
    <property type="entry name" value="S-adenosyl-L-methionine-dependent methyltransferases"/>
    <property type="match status" value="1"/>
</dbReference>
<evidence type="ECO:0008006" key="4">
    <source>
        <dbReference type="Google" id="ProtNLM"/>
    </source>
</evidence>
<dbReference type="AlphaFoldDB" id="A0A9P4IDR8"/>
<dbReference type="InterPro" id="IPR029063">
    <property type="entry name" value="SAM-dependent_MTases_sf"/>
</dbReference>
<dbReference type="Gene3D" id="3.40.50.150">
    <property type="entry name" value="Vaccinia Virus protein VP39"/>
    <property type="match status" value="1"/>
</dbReference>
<dbReference type="OrthoDB" id="8300214at2759"/>
<feature type="region of interest" description="Disordered" evidence="1">
    <location>
        <begin position="19"/>
        <end position="42"/>
    </location>
</feature>
<sequence length="325" mass="34779">MPTLLETLEFSSIVEVTSSGLSSEGDKDATQPHSPYNPQSTHRRKVFHSWLKIGRETDYDLESNIVGKQTLDIGCGQGDMIELFAATLKAQGNQSSRVVGVDPASLDYGEPWTLGDAQAGLLAGPVGEYLSFRQTTAPALVASQPTGTYSVAYFAHSLYYFPSYATIIQNFKSLLNAGVQTLLLAEWSLSISDLAALPHLLAVLLQSIDPISDGNVRTVLSPAAYMTAAMEAGWEVASSETFAPVAGLEDGKWETGFARTVAEKTAIGRQAVQTVERSVESVQRESLTAHADALEASIVSAGGVDRVRCMDVWTAIFRPAASKTA</sequence>
<dbReference type="Proteomes" id="UP000799772">
    <property type="component" value="Unassembled WGS sequence"/>
</dbReference>
<evidence type="ECO:0000256" key="1">
    <source>
        <dbReference type="SAM" id="MobiDB-lite"/>
    </source>
</evidence>
<protein>
    <recommendedName>
        <fullName evidence="4">Methyltransferase domain-containing protein</fullName>
    </recommendedName>
</protein>
<organism evidence="2 3">
    <name type="scientific">Rhizodiscina lignyota</name>
    <dbReference type="NCBI Taxonomy" id="1504668"/>
    <lineage>
        <taxon>Eukaryota</taxon>
        <taxon>Fungi</taxon>
        <taxon>Dikarya</taxon>
        <taxon>Ascomycota</taxon>
        <taxon>Pezizomycotina</taxon>
        <taxon>Dothideomycetes</taxon>
        <taxon>Pleosporomycetidae</taxon>
        <taxon>Aulographales</taxon>
        <taxon>Rhizodiscinaceae</taxon>
        <taxon>Rhizodiscina</taxon>
    </lineage>
</organism>
<name>A0A9P4IDR8_9PEZI</name>
<dbReference type="Pfam" id="PF13489">
    <property type="entry name" value="Methyltransf_23"/>
    <property type="match status" value="1"/>
</dbReference>
<keyword evidence="3" id="KW-1185">Reference proteome</keyword>
<accession>A0A9P4IDR8</accession>
<evidence type="ECO:0000313" key="3">
    <source>
        <dbReference type="Proteomes" id="UP000799772"/>
    </source>
</evidence>
<reference evidence="2" key="1">
    <citation type="journal article" date="2020" name="Stud. Mycol.">
        <title>101 Dothideomycetes genomes: a test case for predicting lifestyles and emergence of pathogens.</title>
        <authorList>
            <person name="Haridas S."/>
            <person name="Albert R."/>
            <person name="Binder M."/>
            <person name="Bloem J."/>
            <person name="Labutti K."/>
            <person name="Salamov A."/>
            <person name="Andreopoulos B."/>
            <person name="Baker S."/>
            <person name="Barry K."/>
            <person name="Bills G."/>
            <person name="Bluhm B."/>
            <person name="Cannon C."/>
            <person name="Castanera R."/>
            <person name="Culley D."/>
            <person name="Daum C."/>
            <person name="Ezra D."/>
            <person name="Gonzalez J."/>
            <person name="Henrissat B."/>
            <person name="Kuo A."/>
            <person name="Liang C."/>
            <person name="Lipzen A."/>
            <person name="Lutzoni F."/>
            <person name="Magnuson J."/>
            <person name="Mondo S."/>
            <person name="Nolan M."/>
            <person name="Ohm R."/>
            <person name="Pangilinan J."/>
            <person name="Park H.-J."/>
            <person name="Ramirez L."/>
            <person name="Alfaro M."/>
            <person name="Sun H."/>
            <person name="Tritt A."/>
            <person name="Yoshinaga Y."/>
            <person name="Zwiers L.-H."/>
            <person name="Turgeon B."/>
            <person name="Goodwin S."/>
            <person name="Spatafora J."/>
            <person name="Crous P."/>
            <person name="Grigoriev I."/>
        </authorList>
    </citation>
    <scope>NUCLEOTIDE SEQUENCE</scope>
    <source>
        <strain evidence="2">CBS 133067</strain>
    </source>
</reference>
<dbReference type="EMBL" id="ML978126">
    <property type="protein sequence ID" value="KAF2098969.1"/>
    <property type="molecule type" value="Genomic_DNA"/>
</dbReference>
<comment type="caution">
    <text evidence="2">The sequence shown here is derived from an EMBL/GenBank/DDBJ whole genome shotgun (WGS) entry which is preliminary data.</text>
</comment>
<evidence type="ECO:0000313" key="2">
    <source>
        <dbReference type="EMBL" id="KAF2098969.1"/>
    </source>
</evidence>
<proteinExistence type="predicted"/>